<accession>A0A3S3N3C7</accession>
<dbReference type="EMBL" id="QPKB01000003">
    <property type="protein sequence ID" value="RWR79990.1"/>
    <property type="molecule type" value="Genomic_DNA"/>
</dbReference>
<reference evidence="3 4" key="1">
    <citation type="journal article" date="2019" name="Nat. Plants">
        <title>Stout camphor tree genome fills gaps in understanding of flowering plant genome evolution.</title>
        <authorList>
            <person name="Chaw S.M."/>
            <person name="Liu Y.C."/>
            <person name="Wu Y.W."/>
            <person name="Wang H.Y."/>
            <person name="Lin C.I."/>
            <person name="Wu C.S."/>
            <person name="Ke H.M."/>
            <person name="Chang L.Y."/>
            <person name="Hsu C.Y."/>
            <person name="Yang H.T."/>
            <person name="Sudianto E."/>
            <person name="Hsu M.H."/>
            <person name="Wu K.P."/>
            <person name="Wang L.N."/>
            <person name="Leebens-Mack J.H."/>
            <person name="Tsai I.J."/>
        </authorList>
    </citation>
    <scope>NUCLEOTIDE SEQUENCE [LARGE SCALE GENOMIC DNA]</scope>
    <source>
        <strain evidence="4">cv. Chaw 1501</strain>
        <tissue evidence="3">Young leaves</tissue>
    </source>
</reference>
<sequence length="98" mass="11073">MLLVLGVSVCVHFSLGVCLLMNSSDRGVLKIVDEEFPGHPIIVAAELILGLYLCFWAALTVPGKFLSILPDSEENRNHEENENNLYCNRWNIYLRVLI</sequence>
<feature type="chain" id="PRO_5018616630" evidence="2">
    <location>
        <begin position="17"/>
        <end position="98"/>
    </location>
</feature>
<name>A0A3S3N3C7_9MAGN</name>
<evidence type="ECO:0000313" key="3">
    <source>
        <dbReference type="EMBL" id="RWR79990.1"/>
    </source>
</evidence>
<feature type="transmembrane region" description="Helical" evidence="1">
    <location>
        <begin position="40"/>
        <end position="59"/>
    </location>
</feature>
<proteinExistence type="predicted"/>
<keyword evidence="2" id="KW-0732">Signal</keyword>
<dbReference type="OrthoDB" id="44756at2759"/>
<keyword evidence="1" id="KW-1133">Transmembrane helix</keyword>
<gene>
    <name evidence="3" type="ORF">CKAN_00859500</name>
</gene>
<dbReference type="Proteomes" id="UP000283530">
    <property type="component" value="Unassembled WGS sequence"/>
</dbReference>
<evidence type="ECO:0000313" key="4">
    <source>
        <dbReference type="Proteomes" id="UP000283530"/>
    </source>
</evidence>
<keyword evidence="4" id="KW-1185">Reference proteome</keyword>
<evidence type="ECO:0000256" key="1">
    <source>
        <dbReference type="SAM" id="Phobius"/>
    </source>
</evidence>
<keyword evidence="1" id="KW-0812">Transmembrane</keyword>
<evidence type="ECO:0000256" key="2">
    <source>
        <dbReference type="SAM" id="SignalP"/>
    </source>
</evidence>
<protein>
    <submittedName>
        <fullName evidence="3">Membrane magnesium transporter</fullName>
    </submittedName>
</protein>
<dbReference type="AlphaFoldDB" id="A0A3S3N3C7"/>
<keyword evidence="1" id="KW-0472">Membrane</keyword>
<comment type="caution">
    <text evidence="3">The sequence shown here is derived from an EMBL/GenBank/DDBJ whole genome shotgun (WGS) entry which is preliminary data.</text>
</comment>
<feature type="signal peptide" evidence="2">
    <location>
        <begin position="1"/>
        <end position="16"/>
    </location>
</feature>
<organism evidence="3 4">
    <name type="scientific">Cinnamomum micranthum f. kanehirae</name>
    <dbReference type="NCBI Taxonomy" id="337451"/>
    <lineage>
        <taxon>Eukaryota</taxon>
        <taxon>Viridiplantae</taxon>
        <taxon>Streptophyta</taxon>
        <taxon>Embryophyta</taxon>
        <taxon>Tracheophyta</taxon>
        <taxon>Spermatophyta</taxon>
        <taxon>Magnoliopsida</taxon>
        <taxon>Magnoliidae</taxon>
        <taxon>Laurales</taxon>
        <taxon>Lauraceae</taxon>
        <taxon>Cinnamomum</taxon>
    </lineage>
</organism>
<dbReference type="STRING" id="337451.A0A3S3N3C7"/>